<evidence type="ECO:0000256" key="6">
    <source>
        <dbReference type="SAM" id="MobiDB-lite"/>
    </source>
</evidence>
<keyword evidence="3 5" id="KW-0862">Zinc</keyword>
<dbReference type="SMART" id="SM00322">
    <property type="entry name" value="KH"/>
    <property type="match status" value="1"/>
</dbReference>
<keyword evidence="5" id="KW-0508">mRNA splicing</keyword>
<dbReference type="PANTHER" id="PTHR11208:SF45">
    <property type="entry name" value="SPLICING FACTOR 1"/>
    <property type="match status" value="1"/>
</dbReference>
<evidence type="ECO:0000256" key="4">
    <source>
        <dbReference type="ARBA" id="ARBA00022884"/>
    </source>
</evidence>
<reference evidence="8 9" key="1">
    <citation type="submission" date="2024-01" db="EMBL/GenBank/DDBJ databases">
        <title>Genome assemblies of Stephania.</title>
        <authorList>
            <person name="Yang L."/>
        </authorList>
    </citation>
    <scope>NUCLEOTIDE SEQUENCE [LARGE SCALE GENOMIC DNA]</scope>
    <source>
        <strain evidence="8">QJT</strain>
        <tissue evidence="8">Leaf</tissue>
    </source>
</reference>
<keyword evidence="4" id="KW-0694">RNA-binding</keyword>
<dbReference type="Gene3D" id="6.10.140.1790">
    <property type="match status" value="1"/>
</dbReference>
<dbReference type="CDD" id="cd02395">
    <property type="entry name" value="KH-I_BBP"/>
    <property type="match status" value="1"/>
</dbReference>
<gene>
    <name evidence="8" type="ORF">Sjap_020582</name>
</gene>
<dbReference type="InterPro" id="IPR004087">
    <property type="entry name" value="KH_dom"/>
</dbReference>
<dbReference type="PANTHER" id="PTHR11208">
    <property type="entry name" value="RNA-BINDING PROTEIN RELATED"/>
    <property type="match status" value="1"/>
</dbReference>
<dbReference type="Pfam" id="PF16275">
    <property type="entry name" value="SF1-HH"/>
    <property type="match status" value="1"/>
</dbReference>
<dbReference type="InterPro" id="IPR036612">
    <property type="entry name" value="KH_dom_type_1_sf"/>
</dbReference>
<feature type="compositionally biased region" description="Acidic residues" evidence="6">
    <location>
        <begin position="125"/>
        <end position="135"/>
    </location>
</feature>
<keyword evidence="5" id="KW-0539">Nucleus</keyword>
<protein>
    <recommendedName>
        <fullName evidence="5">Branchpoint-bridging protein</fullName>
    </recommendedName>
</protein>
<comment type="subcellular location">
    <subcellularLocation>
        <location evidence="5">Nucleus</location>
    </subcellularLocation>
</comment>
<dbReference type="GO" id="GO:0048024">
    <property type="term" value="P:regulation of mRNA splicing, via spliceosome"/>
    <property type="evidence" value="ECO:0007669"/>
    <property type="project" value="TreeGrafter"/>
</dbReference>
<feature type="compositionally biased region" description="Basic and acidic residues" evidence="6">
    <location>
        <begin position="1"/>
        <end position="11"/>
    </location>
</feature>
<feature type="compositionally biased region" description="Polar residues" evidence="6">
    <location>
        <begin position="92"/>
        <end position="115"/>
    </location>
</feature>
<dbReference type="GO" id="GO:0008270">
    <property type="term" value="F:zinc ion binding"/>
    <property type="evidence" value="ECO:0007669"/>
    <property type="project" value="UniProtKB-UniRule"/>
</dbReference>
<feature type="compositionally biased region" description="Basic and acidic residues" evidence="6">
    <location>
        <begin position="37"/>
        <end position="52"/>
    </location>
</feature>
<dbReference type="InterPro" id="IPR055256">
    <property type="entry name" value="KH_1_KHDC4/BBP-like"/>
</dbReference>
<organism evidence="8 9">
    <name type="scientific">Stephania japonica</name>
    <dbReference type="NCBI Taxonomy" id="461633"/>
    <lineage>
        <taxon>Eukaryota</taxon>
        <taxon>Viridiplantae</taxon>
        <taxon>Streptophyta</taxon>
        <taxon>Embryophyta</taxon>
        <taxon>Tracheophyta</taxon>
        <taxon>Spermatophyta</taxon>
        <taxon>Magnoliopsida</taxon>
        <taxon>Ranunculales</taxon>
        <taxon>Menispermaceae</taxon>
        <taxon>Menispermoideae</taxon>
        <taxon>Cissampelideae</taxon>
        <taxon>Stephania</taxon>
    </lineage>
</organism>
<keyword evidence="9" id="KW-1185">Reference proteome</keyword>
<dbReference type="GO" id="GO:0005681">
    <property type="term" value="C:spliceosomal complex"/>
    <property type="evidence" value="ECO:0007669"/>
    <property type="project" value="UniProtKB-KW"/>
</dbReference>
<evidence type="ECO:0000256" key="2">
    <source>
        <dbReference type="ARBA" id="ARBA00022771"/>
    </source>
</evidence>
<dbReference type="InterPro" id="IPR045071">
    <property type="entry name" value="BBP-like"/>
</dbReference>
<dbReference type="Gene3D" id="3.30.1370.10">
    <property type="entry name" value="K Homology domain, type 1"/>
    <property type="match status" value="1"/>
</dbReference>
<evidence type="ECO:0000313" key="8">
    <source>
        <dbReference type="EMBL" id="KAK9103328.1"/>
    </source>
</evidence>
<dbReference type="AlphaFoldDB" id="A0AAP0F8B0"/>
<dbReference type="Proteomes" id="UP001417504">
    <property type="component" value="Unassembled WGS sequence"/>
</dbReference>
<evidence type="ECO:0000313" key="9">
    <source>
        <dbReference type="Proteomes" id="UP001417504"/>
    </source>
</evidence>
<dbReference type="GO" id="GO:0045131">
    <property type="term" value="F:pre-mRNA branch point binding"/>
    <property type="evidence" value="ECO:0007669"/>
    <property type="project" value="UniProtKB-UniRule"/>
</dbReference>
<dbReference type="InterPro" id="IPR047086">
    <property type="entry name" value="SF1-HH_sf"/>
</dbReference>
<dbReference type="GO" id="GO:0003729">
    <property type="term" value="F:mRNA binding"/>
    <property type="evidence" value="ECO:0007669"/>
    <property type="project" value="TreeGrafter"/>
</dbReference>
<keyword evidence="2 5" id="KW-0863">Zinc-finger</keyword>
<dbReference type="InterPro" id="IPR032570">
    <property type="entry name" value="SF1-HH"/>
</dbReference>
<evidence type="ECO:0000256" key="5">
    <source>
        <dbReference type="RuleBase" id="RU367126"/>
    </source>
</evidence>
<dbReference type="GO" id="GO:0000398">
    <property type="term" value="P:mRNA splicing, via spliceosome"/>
    <property type="evidence" value="ECO:0007669"/>
    <property type="project" value="UniProtKB-UniRule"/>
</dbReference>
<proteinExistence type="inferred from homology"/>
<evidence type="ECO:0000256" key="3">
    <source>
        <dbReference type="ARBA" id="ARBA00022833"/>
    </source>
</evidence>
<evidence type="ECO:0000256" key="1">
    <source>
        <dbReference type="ARBA" id="ARBA00022723"/>
    </source>
</evidence>
<accession>A0AAP0F8B0</accession>
<comment type="similarity">
    <text evidence="5">Belongs to the BBP/SF1 family.</text>
</comment>
<keyword evidence="5" id="KW-0507">mRNA processing</keyword>
<dbReference type="Pfam" id="PF22675">
    <property type="entry name" value="KH-I_KHDC4-BBP"/>
    <property type="match status" value="1"/>
</dbReference>
<dbReference type="SUPFAM" id="SSF54791">
    <property type="entry name" value="Eukaryotic type KH-domain (KH-domain type I)"/>
    <property type="match status" value="1"/>
</dbReference>
<comment type="caution">
    <text evidence="8">The sequence shown here is derived from an EMBL/GenBank/DDBJ whole genome shotgun (WGS) entry which is preliminary data.</text>
</comment>
<sequence length="679" mass="75576">MRKCMDEKSIEKMTGQWKQEPSEDPGSEVSLETENIGAERHLSSSSEKKRALEGCGGDSDSFGPNLAPKKHRPEQSLDLDDARTPALDSLSKHGTSQISMDDGNDIQQKEQTGSSGKRRRCQCDVEGEGNGEGECEQTSKRQKIRWDDDSSQFKILGPLQLPSFAKKHNASDLDREIQKLKVKLREINRKILRAVVHSERSKGKYGVSPSLFNDFGVKNKSSGAKSYEKLVKDRQRVISKLIKKNPTFMPPPEYKSSRFCMKLYIPVKEYPNYNFIGLIMGPCGNNQKRMERETEAKIVLRGKGSTKEKKGMQKPEPSDDDDLHVLVEAENEKSLDKAVKMVEELLIPVSEEKNELKRKQLRELAKIKGTLKDENLCRTCSEDVHKHHACPNLSSTFLDSNDSYGLYDGGSNRTTANCPPISPSCTESDVQFHSFPADPRGIKFTSDSASAPSYMLYGLRSSPSYGSHSHPSSAFIPAEGNSANGRIYHANMLRGLGFSPSYGSHTHPGTASFPSEGSNTNGRIDSAIMFQGNLPHIVPQYWSSNGDRRNPCAYPAITHHDSPCQVWPGPPGSLLSDAQASSIEKDEFGLPPISVFLGHTDPIAEETTPTFRSPCYVPMSPPSVAMFASSQYYHSPYQPHFITPRDKFCQWRYPPHVLSRELIPISCVPCYTPVRIPLS</sequence>
<comment type="function">
    <text evidence="5">Necessary for the splicing of pre-mRNA. Has a role in the recognition of the branch site (5'-UACUAAC-3'), the pyrimidine tract and the 3'-splice site at the 3'-end of introns.</text>
</comment>
<name>A0AAP0F8B0_9MAGN</name>
<keyword evidence="1 5" id="KW-0479">Metal-binding</keyword>
<evidence type="ECO:0000259" key="7">
    <source>
        <dbReference type="SMART" id="SM00322"/>
    </source>
</evidence>
<feature type="domain" description="K Homology" evidence="7">
    <location>
        <begin position="257"/>
        <end position="347"/>
    </location>
</feature>
<feature type="region of interest" description="Disordered" evidence="6">
    <location>
        <begin position="1"/>
        <end position="143"/>
    </location>
</feature>
<keyword evidence="5" id="KW-0747">Spliceosome</keyword>
<dbReference type="EMBL" id="JBBNAE010000008">
    <property type="protein sequence ID" value="KAK9103328.1"/>
    <property type="molecule type" value="Genomic_DNA"/>
</dbReference>